<reference evidence="3 4" key="1">
    <citation type="journal article" date="2016" name="Nat. Commun.">
        <title>Thousands of microbial genomes shed light on interconnected biogeochemical processes in an aquifer system.</title>
        <authorList>
            <person name="Anantharaman K."/>
            <person name="Brown C.T."/>
            <person name="Hug L.A."/>
            <person name="Sharon I."/>
            <person name="Castelle C.J."/>
            <person name="Probst A.J."/>
            <person name="Thomas B.C."/>
            <person name="Singh A."/>
            <person name="Wilkins M.J."/>
            <person name="Karaoz U."/>
            <person name="Brodie E.L."/>
            <person name="Williams K.H."/>
            <person name="Hubbard S.S."/>
            <person name="Banfield J.F."/>
        </authorList>
    </citation>
    <scope>NUCLEOTIDE SEQUENCE [LARGE SCALE GENOMIC DNA]</scope>
</reference>
<evidence type="ECO:0000313" key="4">
    <source>
        <dbReference type="Proteomes" id="UP000177865"/>
    </source>
</evidence>
<feature type="region of interest" description="Disordered" evidence="2">
    <location>
        <begin position="327"/>
        <end position="379"/>
    </location>
</feature>
<organism evidence="3 4">
    <name type="scientific">Candidatus Terrybacteria bacterium RIFCSPLOWO2_01_FULL_58_14</name>
    <dbReference type="NCBI Taxonomy" id="1802369"/>
    <lineage>
        <taxon>Bacteria</taxon>
        <taxon>Candidatus Terryibacteriota</taxon>
    </lineage>
</organism>
<evidence type="ECO:0000256" key="2">
    <source>
        <dbReference type="SAM" id="MobiDB-lite"/>
    </source>
</evidence>
<evidence type="ECO:0000313" key="3">
    <source>
        <dbReference type="EMBL" id="OHA54170.1"/>
    </source>
</evidence>
<dbReference type="AlphaFoldDB" id="A0A1G2Q0R6"/>
<protein>
    <recommendedName>
        <fullName evidence="5">DUF5667 domain-containing protein</fullName>
    </recommendedName>
</protein>
<gene>
    <name evidence="3" type="ORF">A2991_02805</name>
</gene>
<dbReference type="Proteomes" id="UP000177865">
    <property type="component" value="Unassembled WGS sequence"/>
</dbReference>
<dbReference type="EMBL" id="MHSZ01000001">
    <property type="protein sequence ID" value="OHA54170.1"/>
    <property type="molecule type" value="Genomic_DNA"/>
</dbReference>
<feature type="coiled-coil region" evidence="1">
    <location>
        <begin position="119"/>
        <end position="163"/>
    </location>
</feature>
<feature type="compositionally biased region" description="Acidic residues" evidence="2">
    <location>
        <begin position="330"/>
        <end position="368"/>
    </location>
</feature>
<proteinExistence type="predicted"/>
<feature type="compositionally biased region" description="Basic and acidic residues" evidence="2">
    <location>
        <begin position="369"/>
        <end position="379"/>
    </location>
</feature>
<sequence>MSNPFHHLKHEINEIRLTGDEKSALRQRLLVFMQARPSVRKPIAARHIWQRSPRVFLWTFIRQPMPILLLILVLAGGGVSFAAENTLPGDALYPIKVHVNENMRAFITVSDEGDVAWDIRRMERRLQEAETLAVEEEFNAEVRAQLEERFDAFAARVEEQIARLRAEGREDIAARLSSNLEAALRAHERILAELATDDGEHIAGFAVRIGLARQAAVSGRSELEAHVSAGSSTNVQEAAEGRLRAAEHKIAEVTEYLAKWEERLGASATAQARARLEVAEKTVADGKVKLEAGAYGEAFVLFQQAHRIAQEAKLLLEARKELNIEVSINVDDDDDEEDGEDASSGDDAQEGDEEDKENEDEDEDEGEQDGGRSRGRTDVDALEGMLFRLR</sequence>
<comment type="caution">
    <text evidence="3">The sequence shown here is derived from an EMBL/GenBank/DDBJ whole genome shotgun (WGS) entry which is preliminary data.</text>
</comment>
<evidence type="ECO:0000256" key="1">
    <source>
        <dbReference type="SAM" id="Coils"/>
    </source>
</evidence>
<name>A0A1G2Q0R6_9BACT</name>
<keyword evidence="1" id="KW-0175">Coiled coil</keyword>
<evidence type="ECO:0008006" key="5">
    <source>
        <dbReference type="Google" id="ProtNLM"/>
    </source>
</evidence>
<accession>A0A1G2Q0R6</accession>